<comment type="caution">
    <text evidence="3">The sequence shown here is derived from an EMBL/GenBank/DDBJ whole genome shotgun (WGS) entry which is preliminary data.</text>
</comment>
<dbReference type="Pfam" id="PF00376">
    <property type="entry name" value="MerR"/>
    <property type="match status" value="1"/>
</dbReference>
<feature type="domain" description="HTH merR-type" evidence="2">
    <location>
        <begin position="126"/>
        <end position="195"/>
    </location>
</feature>
<dbReference type="Pfam" id="PF13411">
    <property type="entry name" value="MerR_1"/>
    <property type="match status" value="1"/>
</dbReference>
<dbReference type="PANTHER" id="PTHR30204:SF93">
    <property type="entry name" value="HTH MERR-TYPE DOMAIN-CONTAINING PROTEIN"/>
    <property type="match status" value="1"/>
</dbReference>
<name>A0A7Y9LB20_9ACTN</name>
<keyword evidence="1 3" id="KW-0238">DNA-binding</keyword>
<dbReference type="EMBL" id="JACCBU010000001">
    <property type="protein sequence ID" value="NYE73424.1"/>
    <property type="molecule type" value="Genomic_DNA"/>
</dbReference>
<sequence length="242" mass="26240">MPTLNRHGWRTGALARRAGYSAQQIRNLERDGVLPPADRTDAGYRSYREVHLQSAQAYRALAAGIGPVAAKALLRAVHSRPVHEVLARLDAAHAGLDRERSEVRLARAAVAAIADEPIRDVRPSDAMSVSELATALGVRASTLRHWDAEGLAVPDRVTPGGARRYAPNQVRDARIVQQLRLAGYRIDTLRAVLPELTGHGKAEVTAALAARDVSIETRSRALLDAAAMISRLLADRDARARL</sequence>
<dbReference type="Proteomes" id="UP000569914">
    <property type="component" value="Unassembled WGS sequence"/>
</dbReference>
<proteinExistence type="predicted"/>
<dbReference type="InterPro" id="IPR000551">
    <property type="entry name" value="MerR-type_HTH_dom"/>
</dbReference>
<organism evidence="3 4">
    <name type="scientific">Microlunatus parietis</name>
    <dbReference type="NCBI Taxonomy" id="682979"/>
    <lineage>
        <taxon>Bacteria</taxon>
        <taxon>Bacillati</taxon>
        <taxon>Actinomycetota</taxon>
        <taxon>Actinomycetes</taxon>
        <taxon>Propionibacteriales</taxon>
        <taxon>Propionibacteriaceae</taxon>
        <taxon>Microlunatus</taxon>
    </lineage>
</organism>
<dbReference type="GO" id="GO:0003700">
    <property type="term" value="F:DNA-binding transcription factor activity"/>
    <property type="evidence" value="ECO:0007669"/>
    <property type="project" value="InterPro"/>
</dbReference>
<protein>
    <submittedName>
        <fullName evidence="3">DNA-binding transcriptional MerR regulator</fullName>
    </submittedName>
</protein>
<evidence type="ECO:0000313" key="3">
    <source>
        <dbReference type="EMBL" id="NYE73424.1"/>
    </source>
</evidence>
<reference evidence="3 4" key="1">
    <citation type="submission" date="2020-07" db="EMBL/GenBank/DDBJ databases">
        <title>Sequencing the genomes of 1000 actinobacteria strains.</title>
        <authorList>
            <person name="Klenk H.-P."/>
        </authorList>
    </citation>
    <scope>NUCLEOTIDE SEQUENCE [LARGE SCALE GENOMIC DNA]</scope>
    <source>
        <strain evidence="3 4">DSM 22083</strain>
    </source>
</reference>
<dbReference type="RefSeq" id="WP_179754902.1">
    <property type="nucleotide sequence ID" value="NZ_JACCBU010000001.1"/>
</dbReference>
<feature type="domain" description="HTH merR-type" evidence="2">
    <location>
        <begin position="8"/>
        <end position="53"/>
    </location>
</feature>
<gene>
    <name evidence="3" type="ORF">BKA15_004753</name>
</gene>
<dbReference type="PROSITE" id="PS50937">
    <property type="entry name" value="HTH_MERR_2"/>
    <property type="match status" value="2"/>
</dbReference>
<dbReference type="InterPro" id="IPR047057">
    <property type="entry name" value="MerR_fam"/>
</dbReference>
<dbReference type="SMART" id="SM00422">
    <property type="entry name" value="HTH_MERR"/>
    <property type="match status" value="2"/>
</dbReference>
<evidence type="ECO:0000256" key="1">
    <source>
        <dbReference type="ARBA" id="ARBA00023125"/>
    </source>
</evidence>
<keyword evidence="4" id="KW-1185">Reference proteome</keyword>
<evidence type="ECO:0000313" key="4">
    <source>
        <dbReference type="Proteomes" id="UP000569914"/>
    </source>
</evidence>
<evidence type="ECO:0000259" key="2">
    <source>
        <dbReference type="PROSITE" id="PS50937"/>
    </source>
</evidence>
<dbReference type="PANTHER" id="PTHR30204">
    <property type="entry name" value="REDOX-CYCLING DRUG-SENSING TRANSCRIPTIONAL ACTIVATOR SOXR"/>
    <property type="match status" value="1"/>
</dbReference>
<dbReference type="SUPFAM" id="SSF46955">
    <property type="entry name" value="Putative DNA-binding domain"/>
    <property type="match status" value="2"/>
</dbReference>
<dbReference type="Gene3D" id="1.10.1660.10">
    <property type="match status" value="2"/>
</dbReference>
<accession>A0A7Y9LB20</accession>
<dbReference type="InterPro" id="IPR009061">
    <property type="entry name" value="DNA-bd_dom_put_sf"/>
</dbReference>
<dbReference type="GO" id="GO:0003677">
    <property type="term" value="F:DNA binding"/>
    <property type="evidence" value="ECO:0007669"/>
    <property type="project" value="UniProtKB-KW"/>
</dbReference>
<dbReference type="AlphaFoldDB" id="A0A7Y9LB20"/>